<evidence type="ECO:0000259" key="3">
    <source>
        <dbReference type="Pfam" id="PF16220"/>
    </source>
</evidence>
<proteinExistence type="predicted"/>
<protein>
    <submittedName>
        <fullName evidence="4">Iron dicitrate transport regulator FecR</fullName>
    </submittedName>
</protein>
<feature type="region of interest" description="Disordered" evidence="1">
    <location>
        <begin position="220"/>
        <end position="242"/>
    </location>
</feature>
<keyword evidence="5" id="KW-1185">Reference proteome</keyword>
<gene>
    <name evidence="4" type="ORF">DIR46_03005</name>
</gene>
<dbReference type="EMBL" id="CP029343">
    <property type="protein sequence ID" value="AWL03516.1"/>
    <property type="molecule type" value="Genomic_DNA"/>
</dbReference>
<dbReference type="Pfam" id="PF16220">
    <property type="entry name" value="DUF4880"/>
    <property type="match status" value="1"/>
</dbReference>
<feature type="domain" description="FecR N-terminal" evidence="3">
    <location>
        <begin position="13"/>
        <end position="52"/>
    </location>
</feature>
<sequence>MDQANKSAASFEQEAAQWLARQDGARWDVGQQAELDAWLEADVRHRVAYLRLHAAWRRADALNGAARPDPAPARRPGPALAHTWRLAAGLLLACGLGVVLAPQFSSRQGERYATRTGENRTVALADGSRLTLNTSTRLRAAPDGQRKVWLDNGEAYFDIAPDPARPFVVDAGASRVTVLGTRFTVRRDGERTSVLVEQGRVRVSANATVLQVEETVELSPNQEASAERGRIARADRSPAQTAQRMAWRSGRIVFDGETLGEAVAEFNRYNERKLVLSDKEAASMPIGGSFAPSNLDGFVRLLEQGFGLHAQYGIGQIVLSRADPTN</sequence>
<dbReference type="RefSeq" id="WP_109343919.1">
    <property type="nucleotide sequence ID" value="NZ_CP029343.1"/>
</dbReference>
<dbReference type="InterPro" id="IPR012373">
    <property type="entry name" value="Ferrdict_sens_TM"/>
</dbReference>
<dbReference type="Proteomes" id="UP000245820">
    <property type="component" value="Chromosome"/>
</dbReference>
<dbReference type="PIRSF" id="PIRSF018266">
    <property type="entry name" value="FecR"/>
    <property type="match status" value="1"/>
</dbReference>
<feature type="compositionally biased region" description="Basic and acidic residues" evidence="1">
    <location>
        <begin position="225"/>
        <end position="236"/>
    </location>
</feature>
<dbReference type="InterPro" id="IPR032623">
    <property type="entry name" value="FecR_N"/>
</dbReference>
<evidence type="ECO:0000259" key="2">
    <source>
        <dbReference type="Pfam" id="PF04773"/>
    </source>
</evidence>
<evidence type="ECO:0000313" key="5">
    <source>
        <dbReference type="Proteomes" id="UP000245820"/>
    </source>
</evidence>
<evidence type="ECO:0000313" key="4">
    <source>
        <dbReference type="EMBL" id="AWL03516.1"/>
    </source>
</evidence>
<dbReference type="AlphaFoldDB" id="A0A2S2DF79"/>
<dbReference type="Gene3D" id="3.55.50.30">
    <property type="match status" value="1"/>
</dbReference>
<reference evidence="4 5" key="1">
    <citation type="submission" date="2018-05" db="EMBL/GenBank/DDBJ databases">
        <title>Complete genome sequence of Massilia oculi sp. nov. CCUG 43427T (=DSM 26321T), the type strain of M. oculi, and comparison with genome sequences of other Massilia strains.</title>
        <authorList>
            <person name="Zhu B."/>
        </authorList>
    </citation>
    <scope>NUCLEOTIDE SEQUENCE [LARGE SCALE GENOMIC DNA]</scope>
    <source>
        <strain evidence="4 5">CCUG 43427</strain>
    </source>
</reference>
<dbReference type="KEGG" id="mtim:DIR46_03005"/>
<organism evidence="4 5">
    <name type="scientific">Massilia oculi</name>
    <dbReference type="NCBI Taxonomy" id="945844"/>
    <lineage>
        <taxon>Bacteria</taxon>
        <taxon>Pseudomonadati</taxon>
        <taxon>Pseudomonadota</taxon>
        <taxon>Betaproteobacteria</taxon>
        <taxon>Burkholderiales</taxon>
        <taxon>Oxalobacteraceae</taxon>
        <taxon>Telluria group</taxon>
        <taxon>Massilia</taxon>
    </lineage>
</organism>
<dbReference type="PANTHER" id="PTHR30273">
    <property type="entry name" value="PERIPLASMIC SIGNAL SENSOR AND SIGMA FACTOR ACTIVATOR FECR-RELATED"/>
    <property type="match status" value="1"/>
</dbReference>
<feature type="domain" description="FecR protein" evidence="2">
    <location>
        <begin position="111"/>
        <end position="202"/>
    </location>
</feature>
<dbReference type="OrthoDB" id="1100567at2"/>
<dbReference type="PANTHER" id="PTHR30273:SF2">
    <property type="entry name" value="PROTEIN FECR"/>
    <property type="match status" value="1"/>
</dbReference>
<dbReference type="Pfam" id="PF04773">
    <property type="entry name" value="FecR"/>
    <property type="match status" value="1"/>
</dbReference>
<accession>A0A2S2DF79</accession>
<dbReference type="InterPro" id="IPR006860">
    <property type="entry name" value="FecR"/>
</dbReference>
<dbReference type="Gene3D" id="2.60.120.1440">
    <property type="match status" value="1"/>
</dbReference>
<dbReference type="GO" id="GO:0016989">
    <property type="term" value="F:sigma factor antagonist activity"/>
    <property type="evidence" value="ECO:0007669"/>
    <property type="project" value="TreeGrafter"/>
</dbReference>
<name>A0A2S2DF79_9BURK</name>
<evidence type="ECO:0000256" key="1">
    <source>
        <dbReference type="SAM" id="MobiDB-lite"/>
    </source>
</evidence>